<dbReference type="InParanoid" id="D3BAS4"/>
<organism evidence="1 2">
    <name type="scientific">Heterostelium pallidum (strain ATCC 26659 / Pp 5 / PN500)</name>
    <name type="common">Cellular slime mold</name>
    <name type="synonym">Polysphondylium pallidum</name>
    <dbReference type="NCBI Taxonomy" id="670386"/>
    <lineage>
        <taxon>Eukaryota</taxon>
        <taxon>Amoebozoa</taxon>
        <taxon>Evosea</taxon>
        <taxon>Eumycetozoa</taxon>
        <taxon>Dictyostelia</taxon>
        <taxon>Acytosteliales</taxon>
        <taxon>Acytosteliaceae</taxon>
        <taxon>Heterostelium</taxon>
    </lineage>
</organism>
<sequence length="114" mass="13176">MFGSIKSYITNNVTSLCLNSNSTLANQIRNISTYKQKTKQACSKRFMLTKSGNVKFHPRSNPGKVYYVTGTPVVKTFRNALFAQKYTKSSLYPIEWNETRVEITEYFEDEEPQQ</sequence>
<dbReference type="AlphaFoldDB" id="D3BAS4"/>
<dbReference type="RefSeq" id="XP_020433778.1">
    <property type="nucleotide sequence ID" value="XM_020576529.1"/>
</dbReference>
<reference evidence="1 2" key="1">
    <citation type="journal article" date="2011" name="Genome Res.">
        <title>Phylogeny-wide analysis of social amoeba genomes highlights ancient origins for complex intercellular communication.</title>
        <authorList>
            <person name="Heidel A.J."/>
            <person name="Lawal H.M."/>
            <person name="Felder M."/>
            <person name="Schilde C."/>
            <person name="Helps N.R."/>
            <person name="Tunggal B."/>
            <person name="Rivero F."/>
            <person name="John U."/>
            <person name="Schleicher M."/>
            <person name="Eichinger L."/>
            <person name="Platzer M."/>
            <person name="Noegel A.A."/>
            <person name="Schaap P."/>
            <person name="Gloeckner G."/>
        </authorList>
    </citation>
    <scope>NUCLEOTIDE SEQUENCE [LARGE SCALE GENOMIC DNA]</scope>
    <source>
        <strain evidence="2">ATCC 26659 / Pp 5 / PN500</strain>
    </source>
</reference>
<gene>
    <name evidence="1" type="ORF">PPL_05655</name>
</gene>
<proteinExistence type="predicted"/>
<dbReference type="Proteomes" id="UP000001396">
    <property type="component" value="Unassembled WGS sequence"/>
</dbReference>
<dbReference type="EMBL" id="ADBJ01000025">
    <property type="protein sequence ID" value="EFA81661.1"/>
    <property type="molecule type" value="Genomic_DNA"/>
</dbReference>
<accession>D3BAS4</accession>
<evidence type="ECO:0000313" key="1">
    <source>
        <dbReference type="EMBL" id="EFA81661.1"/>
    </source>
</evidence>
<dbReference type="GeneID" id="31361139"/>
<dbReference type="OMA" id="KFHPRAN"/>
<evidence type="ECO:0000313" key="2">
    <source>
        <dbReference type="Proteomes" id="UP000001396"/>
    </source>
</evidence>
<name>D3BAS4_HETP5</name>
<comment type="caution">
    <text evidence="1">The sequence shown here is derived from an EMBL/GenBank/DDBJ whole genome shotgun (WGS) entry which is preliminary data.</text>
</comment>
<protein>
    <submittedName>
        <fullName evidence="1">Uncharacterized protein</fullName>
    </submittedName>
</protein>
<keyword evidence="2" id="KW-1185">Reference proteome</keyword>